<proteinExistence type="predicted"/>
<dbReference type="Proteomes" id="UP000827872">
    <property type="component" value="Linkage Group LG10"/>
</dbReference>
<protein>
    <submittedName>
        <fullName evidence="1">Uncharacterized protein</fullName>
    </submittedName>
</protein>
<evidence type="ECO:0000313" key="2">
    <source>
        <dbReference type="Proteomes" id="UP000827872"/>
    </source>
</evidence>
<reference evidence="1" key="1">
    <citation type="submission" date="2021-08" db="EMBL/GenBank/DDBJ databases">
        <title>The first chromosome-level gecko genome reveals the dynamic sex chromosomes of Neotropical dwarf geckos (Sphaerodactylidae: Sphaerodactylus).</title>
        <authorList>
            <person name="Pinto B.J."/>
            <person name="Keating S.E."/>
            <person name="Gamble T."/>
        </authorList>
    </citation>
    <scope>NUCLEOTIDE SEQUENCE</scope>
    <source>
        <strain evidence="1">TG3544</strain>
    </source>
</reference>
<sequence>MGISFDPDSSGSIMKGLMVALTIGLLTSNVLQLQGLPIESLVVHMRRCRCAKQTSAVFHPAAFKSVQVFPQSVYCRRKEIILIARTGRKICVNPNVAWIQELMKILTQRQS</sequence>
<dbReference type="EMBL" id="CM037623">
    <property type="protein sequence ID" value="KAH7988852.1"/>
    <property type="molecule type" value="Genomic_DNA"/>
</dbReference>
<evidence type="ECO:0000313" key="1">
    <source>
        <dbReference type="EMBL" id="KAH7988852.1"/>
    </source>
</evidence>
<organism evidence="1 2">
    <name type="scientific">Sphaerodactylus townsendi</name>
    <dbReference type="NCBI Taxonomy" id="933632"/>
    <lineage>
        <taxon>Eukaryota</taxon>
        <taxon>Metazoa</taxon>
        <taxon>Chordata</taxon>
        <taxon>Craniata</taxon>
        <taxon>Vertebrata</taxon>
        <taxon>Euteleostomi</taxon>
        <taxon>Lepidosauria</taxon>
        <taxon>Squamata</taxon>
        <taxon>Bifurcata</taxon>
        <taxon>Gekkota</taxon>
        <taxon>Sphaerodactylidae</taxon>
        <taxon>Sphaerodactylus</taxon>
    </lineage>
</organism>
<comment type="caution">
    <text evidence="1">The sequence shown here is derived from an EMBL/GenBank/DDBJ whole genome shotgun (WGS) entry which is preliminary data.</text>
</comment>
<gene>
    <name evidence="1" type="ORF">K3G42_022988</name>
</gene>
<name>A0ACB8E8U3_9SAUR</name>
<accession>A0ACB8E8U3</accession>
<keyword evidence="2" id="KW-1185">Reference proteome</keyword>